<protein>
    <recommendedName>
        <fullName evidence="1">N-acetyltransferase domain-containing protein</fullName>
    </recommendedName>
</protein>
<evidence type="ECO:0000313" key="3">
    <source>
        <dbReference type="Proteomes" id="UP001317532"/>
    </source>
</evidence>
<dbReference type="AlphaFoldDB" id="A0AAN2C9X8"/>
<accession>A0AAN2C9X8</accession>
<dbReference type="KEGG" id="vab:WPS_13480"/>
<evidence type="ECO:0000259" key="1">
    <source>
        <dbReference type="PROSITE" id="PS51186"/>
    </source>
</evidence>
<reference evidence="2 3" key="1">
    <citation type="journal article" date="2022" name="ISME Commun">
        <title>Vulcanimicrobium alpinus gen. nov. sp. nov., the first cultivated representative of the candidate phylum 'Eremiobacterota', is a metabolically versatile aerobic anoxygenic phototroph.</title>
        <authorList>
            <person name="Yabe S."/>
            <person name="Muto K."/>
            <person name="Abe K."/>
            <person name="Yokota A."/>
            <person name="Staudigel H."/>
            <person name="Tebo B.M."/>
        </authorList>
    </citation>
    <scope>NUCLEOTIDE SEQUENCE [LARGE SCALE GENOMIC DNA]</scope>
    <source>
        <strain evidence="2 3">WC8-2</strain>
    </source>
</reference>
<sequence>MPRWCDGDRVRANGLRDRETFVCVALTIAVDDDLGIHYVATEAAHRRRGLASRLLRAILANARAAGMRSAILQASADGLAVYERLGFRRVATLRGYLRPNAA</sequence>
<proteinExistence type="predicted"/>
<feature type="domain" description="N-acetyltransferase" evidence="1">
    <location>
        <begin position="1"/>
        <end position="102"/>
    </location>
</feature>
<organism evidence="2 3">
    <name type="scientific">Vulcanimicrobium alpinum</name>
    <dbReference type="NCBI Taxonomy" id="3016050"/>
    <lineage>
        <taxon>Bacteria</taxon>
        <taxon>Bacillati</taxon>
        <taxon>Vulcanimicrobiota</taxon>
        <taxon>Vulcanimicrobiia</taxon>
        <taxon>Vulcanimicrobiales</taxon>
        <taxon>Vulcanimicrobiaceae</taxon>
        <taxon>Vulcanimicrobium</taxon>
    </lineage>
</organism>
<dbReference type="InterPro" id="IPR000182">
    <property type="entry name" value="GNAT_dom"/>
</dbReference>
<dbReference type="InterPro" id="IPR052523">
    <property type="entry name" value="Trichothecene_AcTrans"/>
</dbReference>
<evidence type="ECO:0000313" key="2">
    <source>
        <dbReference type="EMBL" id="BDE06072.1"/>
    </source>
</evidence>
<name>A0AAN2C9X8_UNVUL</name>
<dbReference type="Proteomes" id="UP001317532">
    <property type="component" value="Chromosome"/>
</dbReference>
<dbReference type="GO" id="GO:0016747">
    <property type="term" value="F:acyltransferase activity, transferring groups other than amino-acyl groups"/>
    <property type="evidence" value="ECO:0007669"/>
    <property type="project" value="InterPro"/>
</dbReference>
<dbReference type="PANTHER" id="PTHR42791:SF1">
    <property type="entry name" value="N-ACETYLTRANSFERASE DOMAIN-CONTAINING PROTEIN"/>
    <property type="match status" value="1"/>
</dbReference>
<dbReference type="CDD" id="cd04301">
    <property type="entry name" value="NAT_SF"/>
    <property type="match status" value="1"/>
</dbReference>
<keyword evidence="3" id="KW-1185">Reference proteome</keyword>
<gene>
    <name evidence="2" type="ORF">WPS_13480</name>
</gene>
<dbReference type="EMBL" id="AP025523">
    <property type="protein sequence ID" value="BDE06072.1"/>
    <property type="molecule type" value="Genomic_DNA"/>
</dbReference>
<dbReference type="Gene3D" id="3.40.630.30">
    <property type="match status" value="1"/>
</dbReference>
<dbReference type="SUPFAM" id="SSF55729">
    <property type="entry name" value="Acyl-CoA N-acyltransferases (Nat)"/>
    <property type="match status" value="1"/>
</dbReference>
<dbReference type="InterPro" id="IPR016181">
    <property type="entry name" value="Acyl_CoA_acyltransferase"/>
</dbReference>
<dbReference type="RefSeq" id="WP_317997061.1">
    <property type="nucleotide sequence ID" value="NZ_AP025523.1"/>
</dbReference>
<dbReference type="PANTHER" id="PTHR42791">
    <property type="entry name" value="GNAT FAMILY ACETYLTRANSFERASE"/>
    <property type="match status" value="1"/>
</dbReference>
<dbReference type="PROSITE" id="PS51186">
    <property type="entry name" value="GNAT"/>
    <property type="match status" value="1"/>
</dbReference>
<dbReference type="Pfam" id="PF13508">
    <property type="entry name" value="Acetyltransf_7"/>
    <property type="match status" value="1"/>
</dbReference>